<accession>A0A5N5X996</accession>
<proteinExistence type="predicted"/>
<gene>
    <name evidence="2" type="ORF">BDV29DRAFT_200606</name>
</gene>
<evidence type="ECO:0000313" key="3">
    <source>
        <dbReference type="Proteomes" id="UP000326565"/>
    </source>
</evidence>
<name>A0A5N5X996_9EURO</name>
<reference evidence="2 3" key="1">
    <citation type="submission" date="2019-04" db="EMBL/GenBank/DDBJ databases">
        <title>Friends and foes A comparative genomics study of 23 Aspergillus species from section Flavi.</title>
        <authorList>
            <consortium name="DOE Joint Genome Institute"/>
            <person name="Kjaerbolling I."/>
            <person name="Vesth T."/>
            <person name="Frisvad J.C."/>
            <person name="Nybo J.L."/>
            <person name="Theobald S."/>
            <person name="Kildgaard S."/>
            <person name="Isbrandt T."/>
            <person name="Kuo A."/>
            <person name="Sato A."/>
            <person name="Lyhne E.K."/>
            <person name="Kogle M.E."/>
            <person name="Wiebenga A."/>
            <person name="Kun R.S."/>
            <person name="Lubbers R.J."/>
            <person name="Makela M.R."/>
            <person name="Barry K."/>
            <person name="Chovatia M."/>
            <person name="Clum A."/>
            <person name="Daum C."/>
            <person name="Haridas S."/>
            <person name="He G."/>
            <person name="LaButti K."/>
            <person name="Lipzen A."/>
            <person name="Mondo S."/>
            <person name="Riley R."/>
            <person name="Salamov A."/>
            <person name="Simmons B.A."/>
            <person name="Magnuson J.K."/>
            <person name="Henrissat B."/>
            <person name="Mortensen U.H."/>
            <person name="Larsen T.O."/>
            <person name="Devries R.P."/>
            <person name="Grigoriev I.V."/>
            <person name="Machida M."/>
            <person name="Baker S.E."/>
            <person name="Andersen M.R."/>
        </authorList>
    </citation>
    <scope>NUCLEOTIDE SEQUENCE [LARGE SCALE GENOMIC DNA]</scope>
    <source>
        <strain evidence="2 3">CBS 151.66</strain>
    </source>
</reference>
<dbReference type="PANTHER" id="PTHR13847">
    <property type="entry name" value="SARCOSINE DEHYDROGENASE-RELATED"/>
    <property type="match status" value="1"/>
</dbReference>
<evidence type="ECO:0000259" key="1">
    <source>
        <dbReference type="Pfam" id="PF01266"/>
    </source>
</evidence>
<dbReference type="Gene3D" id="3.30.9.10">
    <property type="entry name" value="D-Amino Acid Oxidase, subunit A, domain 2"/>
    <property type="match status" value="1"/>
</dbReference>
<feature type="domain" description="FAD dependent oxidoreductase" evidence="1">
    <location>
        <begin position="53"/>
        <end position="407"/>
    </location>
</feature>
<evidence type="ECO:0000313" key="2">
    <source>
        <dbReference type="EMBL" id="KAB8075840.1"/>
    </source>
</evidence>
<organism evidence="2 3">
    <name type="scientific">Aspergillus leporis</name>
    <dbReference type="NCBI Taxonomy" id="41062"/>
    <lineage>
        <taxon>Eukaryota</taxon>
        <taxon>Fungi</taxon>
        <taxon>Dikarya</taxon>
        <taxon>Ascomycota</taxon>
        <taxon>Pezizomycotina</taxon>
        <taxon>Eurotiomycetes</taxon>
        <taxon>Eurotiomycetidae</taxon>
        <taxon>Eurotiales</taxon>
        <taxon>Aspergillaceae</taxon>
        <taxon>Aspergillus</taxon>
        <taxon>Aspergillus subgen. Circumdati</taxon>
    </lineage>
</organism>
<sequence>MAPPTFPDEVKAKLISQILDPQIPLNNPTLPSWQLPPHSRSEAQSESLSPFTDFAIIGSGVTGCSVASTLCERTLLGDRTVTVFEARTLTSGATSRNAGFLLSHIPKLFKEMIEIYGAKRAIAIAQFCNRTLEKMFKLATSQGPDVEKASEKRSVEAVLAYQDEEALQACLASIQVYEEVFPEAKRRYSTITRETAEKVFWPYRLITGVFDLLLHRHRGHFSIETRTPVTSITYSPEVDKRYPYVLTTSRGNIFPTRHIMSCQKQGPQFPNLGSWHSGVYDTALYYTQQNARTGDLSFGGNKAHIEEIINSDDRELSPISKNNVSTLLPKLFHKRWSERVTGAVQSPCVHSVWSGIIGSTPDHLPLVGKLPSSVTGRGAEGCEWIAAGYNGYGMVQCWSSGEAIARMALGEPTPQWLPDVYLVTEERLKDEIRMGTEAALGPLL</sequence>
<dbReference type="GO" id="GO:0005737">
    <property type="term" value="C:cytoplasm"/>
    <property type="evidence" value="ECO:0007669"/>
    <property type="project" value="TreeGrafter"/>
</dbReference>
<dbReference type="AlphaFoldDB" id="A0A5N5X996"/>
<dbReference type="Proteomes" id="UP000326565">
    <property type="component" value="Unassembled WGS sequence"/>
</dbReference>
<keyword evidence="3" id="KW-1185">Reference proteome</keyword>
<dbReference type="InterPro" id="IPR006076">
    <property type="entry name" value="FAD-dep_OxRdtase"/>
</dbReference>
<protein>
    <submittedName>
        <fullName evidence="2">FAD dependent oxidoreductase-domain-containing protein</fullName>
    </submittedName>
</protein>
<dbReference type="InterPro" id="IPR036188">
    <property type="entry name" value="FAD/NAD-bd_sf"/>
</dbReference>
<dbReference type="Gene3D" id="3.50.50.60">
    <property type="entry name" value="FAD/NAD(P)-binding domain"/>
    <property type="match status" value="1"/>
</dbReference>
<dbReference type="SUPFAM" id="SSF51905">
    <property type="entry name" value="FAD/NAD(P)-binding domain"/>
    <property type="match status" value="1"/>
</dbReference>
<dbReference type="PANTHER" id="PTHR13847:SF213">
    <property type="entry name" value="DEPENDENT OXIDOREDUCTASE, PUTATIVE-RELATED"/>
    <property type="match status" value="1"/>
</dbReference>
<dbReference type="Pfam" id="PF01266">
    <property type="entry name" value="DAO"/>
    <property type="match status" value="1"/>
</dbReference>
<dbReference type="EMBL" id="ML732188">
    <property type="protein sequence ID" value="KAB8075840.1"/>
    <property type="molecule type" value="Genomic_DNA"/>
</dbReference>
<dbReference type="OrthoDB" id="512662at2759"/>